<keyword evidence="3 5" id="KW-1133">Transmembrane helix</keyword>
<sequence>MSITENSLFVRFFLSLWLCLKNAAANSALGRACDRLEGWFLRQAENSAICTFVWREGRIPRAWPHSIACRLFTAIINIPCALFKAVYRAGKRVWDASLFCRLIGALGGASFLFLGLFMMVMLMTPHAMWNNVYGLMGAVALTGLFVVGSASRPKHRLELDTLGPYMTLYMAFICIALAGSLSTRLSLRFFAFHLTGFLLVLLVVSMVRKYEQLQLMVALAVLGLSVAALYGCYQSYIGVDIVASQQDMNLNQGMPGRVYSFFDNPNNFAEQLAMLLPLNLALFLNSRWRGKLLSLLSLGVGLVAIGATYGRASWIGLAGAVLVFLALLNWRWVPVFLLVGLAAIPFLPETIYNRILTIFNAGEDSSVQYRFGIYETTRNLMEDYWARGVGLGTDVMKKVFQTYPTNFDGSYPVHTHNNYLQMWGETGILGLLAYLSLLLYQLKSGVKSFCAALDPRVKRMMAAAIGAFCGILVIGVAEYTWYYPRNMFTYWFLFGVIGACIKLVRMEQDKQAA</sequence>
<dbReference type="InterPro" id="IPR051533">
    <property type="entry name" value="WaaL-like"/>
</dbReference>
<feature type="transmembrane region" description="Helical" evidence="5">
    <location>
        <begin position="216"/>
        <end position="236"/>
    </location>
</feature>
<gene>
    <name evidence="7" type="ORF">HMPREF9460_03980</name>
</gene>
<feature type="transmembrane region" description="Helical" evidence="5">
    <location>
        <begin position="317"/>
        <end position="344"/>
    </location>
</feature>
<evidence type="ECO:0000256" key="1">
    <source>
        <dbReference type="ARBA" id="ARBA00004141"/>
    </source>
</evidence>
<dbReference type="PATRIC" id="fig|742738.3.peg.4097"/>
<dbReference type="Proteomes" id="UP000029585">
    <property type="component" value="Unassembled WGS sequence"/>
</dbReference>
<feature type="transmembrane region" description="Helical" evidence="5">
    <location>
        <begin position="420"/>
        <end position="440"/>
    </location>
</feature>
<name>A0A096CCJ7_FLAPL</name>
<feature type="transmembrane region" description="Helical" evidence="5">
    <location>
        <begin position="461"/>
        <end position="482"/>
    </location>
</feature>
<dbReference type="PANTHER" id="PTHR37422:SF13">
    <property type="entry name" value="LIPOPOLYSACCHARIDE BIOSYNTHESIS PROTEIN PA4999-RELATED"/>
    <property type="match status" value="1"/>
</dbReference>
<feature type="transmembrane region" description="Helical" evidence="5">
    <location>
        <begin position="62"/>
        <end position="86"/>
    </location>
</feature>
<dbReference type="eggNOG" id="COG3307">
    <property type="taxonomic scope" value="Bacteria"/>
</dbReference>
<dbReference type="EMBL" id="ADLO01000123">
    <property type="protein sequence ID" value="KGF52642.1"/>
    <property type="molecule type" value="Genomic_DNA"/>
</dbReference>
<comment type="subcellular location">
    <subcellularLocation>
        <location evidence="1">Membrane</location>
        <topology evidence="1">Multi-pass membrane protein</topology>
    </subcellularLocation>
</comment>
<dbReference type="Pfam" id="PF04932">
    <property type="entry name" value="Wzy_C"/>
    <property type="match status" value="1"/>
</dbReference>
<feature type="transmembrane region" description="Helical" evidence="5">
    <location>
        <begin position="292"/>
        <end position="310"/>
    </location>
</feature>
<feature type="transmembrane region" description="Helical" evidence="5">
    <location>
        <begin position="187"/>
        <end position="204"/>
    </location>
</feature>
<accession>A0A096CCJ7</accession>
<evidence type="ECO:0000259" key="6">
    <source>
        <dbReference type="Pfam" id="PF04932"/>
    </source>
</evidence>
<evidence type="ECO:0000256" key="2">
    <source>
        <dbReference type="ARBA" id="ARBA00022692"/>
    </source>
</evidence>
<keyword evidence="2 5" id="KW-0812">Transmembrane</keyword>
<organism evidence="7 8">
    <name type="scientific">Flavonifractor plautii 1_3_50AFAA</name>
    <dbReference type="NCBI Taxonomy" id="742738"/>
    <lineage>
        <taxon>Bacteria</taxon>
        <taxon>Bacillati</taxon>
        <taxon>Bacillota</taxon>
        <taxon>Clostridia</taxon>
        <taxon>Eubacteriales</taxon>
        <taxon>Oscillospiraceae</taxon>
        <taxon>Flavonifractor</taxon>
    </lineage>
</organism>
<dbReference type="HOGENOM" id="CLU_511643_0_0_9"/>
<dbReference type="GO" id="GO:0016020">
    <property type="term" value="C:membrane"/>
    <property type="evidence" value="ECO:0007669"/>
    <property type="project" value="UniProtKB-SubCell"/>
</dbReference>
<dbReference type="InterPro" id="IPR007016">
    <property type="entry name" value="O-antigen_ligase-rel_domated"/>
</dbReference>
<evidence type="ECO:0000313" key="8">
    <source>
        <dbReference type="Proteomes" id="UP000029585"/>
    </source>
</evidence>
<feature type="transmembrane region" description="Helical" evidence="5">
    <location>
        <begin position="162"/>
        <end position="181"/>
    </location>
</feature>
<evidence type="ECO:0000256" key="3">
    <source>
        <dbReference type="ARBA" id="ARBA00022989"/>
    </source>
</evidence>
<keyword evidence="8" id="KW-1185">Reference proteome</keyword>
<feature type="transmembrane region" description="Helical" evidence="5">
    <location>
        <begin position="98"/>
        <end position="120"/>
    </location>
</feature>
<dbReference type="PANTHER" id="PTHR37422">
    <property type="entry name" value="TEICHURONIC ACID BIOSYNTHESIS PROTEIN TUAE"/>
    <property type="match status" value="1"/>
</dbReference>
<evidence type="ECO:0000256" key="5">
    <source>
        <dbReference type="SAM" id="Phobius"/>
    </source>
</evidence>
<keyword evidence="4 5" id="KW-0472">Membrane</keyword>
<reference evidence="7 8" key="1">
    <citation type="submission" date="2011-08" db="EMBL/GenBank/DDBJ databases">
        <title>The Genome Sequence of Clostridium orbiscindens 1_3_50AFAA.</title>
        <authorList>
            <consortium name="The Broad Institute Genome Sequencing Platform"/>
            <person name="Earl A."/>
            <person name="Ward D."/>
            <person name="Feldgarden M."/>
            <person name="Gevers D."/>
            <person name="Daigneault M."/>
            <person name="Strauss J."/>
            <person name="Allen-Vercoe E."/>
            <person name="Young S.K."/>
            <person name="Zeng Q."/>
            <person name="Gargeya S."/>
            <person name="Fitzgerald M."/>
            <person name="Haas B."/>
            <person name="Abouelleil A."/>
            <person name="Alvarado L."/>
            <person name="Arachchi H.M."/>
            <person name="Berlin A."/>
            <person name="Brown A."/>
            <person name="Chapman S.B."/>
            <person name="Chen Z."/>
            <person name="Dunbar C."/>
            <person name="Freedman E."/>
            <person name="Gearin G."/>
            <person name="Gellesch M."/>
            <person name="Goldberg J."/>
            <person name="Griggs A."/>
            <person name="Gujja S."/>
            <person name="Heiman D."/>
            <person name="Howarth C."/>
            <person name="Larson L."/>
            <person name="Lui A."/>
            <person name="MacDonald P.J.P."/>
            <person name="Montmayeur A."/>
            <person name="Murphy C."/>
            <person name="Neiman D."/>
            <person name="Pearson M."/>
            <person name="Priest M."/>
            <person name="Roberts A."/>
            <person name="Saif S."/>
            <person name="Shea T."/>
            <person name="Shenoy N."/>
            <person name="Sisk P."/>
            <person name="Stolte C."/>
            <person name="Sykes S."/>
            <person name="Wortman J."/>
            <person name="Nusbaum C."/>
            <person name="Birren B."/>
        </authorList>
    </citation>
    <scope>NUCLEOTIDE SEQUENCE [LARGE SCALE GENOMIC DNA]</scope>
    <source>
        <strain evidence="7 8">1_3_50AFAA</strain>
    </source>
</reference>
<dbReference type="RefSeq" id="WP_044943515.1">
    <property type="nucleotide sequence ID" value="NZ_KN174169.1"/>
</dbReference>
<protein>
    <recommendedName>
        <fullName evidence="6">O-antigen ligase-related domain-containing protein</fullName>
    </recommendedName>
</protein>
<evidence type="ECO:0000256" key="4">
    <source>
        <dbReference type="ARBA" id="ARBA00023136"/>
    </source>
</evidence>
<dbReference type="AlphaFoldDB" id="A0A096CCJ7"/>
<feature type="domain" description="O-antigen ligase-related" evidence="6">
    <location>
        <begin position="299"/>
        <end position="435"/>
    </location>
</feature>
<proteinExistence type="predicted"/>
<feature type="transmembrane region" description="Helical" evidence="5">
    <location>
        <begin position="488"/>
        <end position="504"/>
    </location>
</feature>
<evidence type="ECO:0000313" key="7">
    <source>
        <dbReference type="EMBL" id="KGF52642.1"/>
    </source>
</evidence>
<comment type="caution">
    <text evidence="7">The sequence shown here is derived from an EMBL/GenBank/DDBJ whole genome shotgun (WGS) entry which is preliminary data.</text>
</comment>
<feature type="transmembrane region" description="Helical" evidence="5">
    <location>
        <begin position="132"/>
        <end position="150"/>
    </location>
</feature>